<dbReference type="AlphaFoldDB" id="A0AAD8EMI6"/>
<protein>
    <submittedName>
        <fullName evidence="1">Uncharacterized protein</fullName>
    </submittedName>
</protein>
<evidence type="ECO:0000313" key="1">
    <source>
        <dbReference type="EMBL" id="KAJ9594987.1"/>
    </source>
</evidence>
<reference evidence="1" key="1">
    <citation type="journal article" date="2023" name="IScience">
        <title>Live-bearing cockroach genome reveals convergent evolutionary mechanisms linked to viviparity in insects and beyond.</title>
        <authorList>
            <person name="Fouks B."/>
            <person name="Harrison M.C."/>
            <person name="Mikhailova A.A."/>
            <person name="Marchal E."/>
            <person name="English S."/>
            <person name="Carruthers M."/>
            <person name="Jennings E.C."/>
            <person name="Chiamaka E.L."/>
            <person name="Frigard R.A."/>
            <person name="Pippel M."/>
            <person name="Attardo G.M."/>
            <person name="Benoit J.B."/>
            <person name="Bornberg-Bauer E."/>
            <person name="Tobe S.S."/>
        </authorList>
    </citation>
    <scope>NUCLEOTIDE SEQUENCE</scope>
    <source>
        <strain evidence="1">Stay&amp;Tobe</strain>
    </source>
</reference>
<reference evidence="1" key="2">
    <citation type="submission" date="2023-05" db="EMBL/GenBank/DDBJ databases">
        <authorList>
            <person name="Fouks B."/>
        </authorList>
    </citation>
    <scope>NUCLEOTIDE SEQUENCE</scope>
    <source>
        <strain evidence="1">Stay&amp;Tobe</strain>
        <tissue evidence="1">Testes</tissue>
    </source>
</reference>
<evidence type="ECO:0000313" key="2">
    <source>
        <dbReference type="Proteomes" id="UP001233999"/>
    </source>
</evidence>
<name>A0AAD8EMI6_DIPPU</name>
<organism evidence="1 2">
    <name type="scientific">Diploptera punctata</name>
    <name type="common">Pacific beetle cockroach</name>
    <dbReference type="NCBI Taxonomy" id="6984"/>
    <lineage>
        <taxon>Eukaryota</taxon>
        <taxon>Metazoa</taxon>
        <taxon>Ecdysozoa</taxon>
        <taxon>Arthropoda</taxon>
        <taxon>Hexapoda</taxon>
        <taxon>Insecta</taxon>
        <taxon>Pterygota</taxon>
        <taxon>Neoptera</taxon>
        <taxon>Polyneoptera</taxon>
        <taxon>Dictyoptera</taxon>
        <taxon>Blattodea</taxon>
        <taxon>Blaberoidea</taxon>
        <taxon>Blaberidae</taxon>
        <taxon>Diplopterinae</taxon>
        <taxon>Diploptera</taxon>
    </lineage>
</organism>
<feature type="non-terminal residue" evidence="1">
    <location>
        <position position="63"/>
    </location>
</feature>
<dbReference type="Proteomes" id="UP001233999">
    <property type="component" value="Unassembled WGS sequence"/>
</dbReference>
<comment type="caution">
    <text evidence="1">The sequence shown here is derived from an EMBL/GenBank/DDBJ whole genome shotgun (WGS) entry which is preliminary data.</text>
</comment>
<keyword evidence="2" id="KW-1185">Reference proteome</keyword>
<accession>A0AAD8EMI6</accession>
<feature type="non-terminal residue" evidence="1">
    <location>
        <position position="1"/>
    </location>
</feature>
<sequence length="63" mass="7206">GSTVRFITVTTKITVVAFEIAEGILNVYNLKLLNLLQVYKIYYSYQNCRTGIIHFLCILCMNA</sequence>
<dbReference type="EMBL" id="JASPKZ010002700">
    <property type="protein sequence ID" value="KAJ9594987.1"/>
    <property type="molecule type" value="Genomic_DNA"/>
</dbReference>
<gene>
    <name evidence="1" type="ORF">L9F63_013709</name>
</gene>
<proteinExistence type="predicted"/>